<feature type="transmembrane region" description="Helical" evidence="7">
    <location>
        <begin position="527"/>
        <end position="548"/>
    </location>
</feature>
<dbReference type="EMBL" id="JBBXMP010000010">
    <property type="protein sequence ID" value="KAL0069836.1"/>
    <property type="molecule type" value="Genomic_DNA"/>
</dbReference>
<protein>
    <submittedName>
        <fullName evidence="8">Nuclear control of ATPase protein 2</fullName>
    </submittedName>
</protein>
<evidence type="ECO:0000256" key="6">
    <source>
        <dbReference type="SAM" id="MobiDB-lite"/>
    </source>
</evidence>
<keyword evidence="2 7" id="KW-0812">Transmembrane</keyword>
<dbReference type="Pfam" id="PF08637">
    <property type="entry name" value="NCA2"/>
    <property type="match status" value="1"/>
</dbReference>
<evidence type="ECO:0000256" key="2">
    <source>
        <dbReference type="ARBA" id="ARBA00022692"/>
    </source>
</evidence>
<dbReference type="PANTHER" id="PTHR28234:SF1">
    <property type="entry name" value="NUCLEAR CONTROL OF ATPASE PROTEIN 2"/>
    <property type="match status" value="1"/>
</dbReference>
<evidence type="ECO:0000313" key="8">
    <source>
        <dbReference type="EMBL" id="KAL0069836.1"/>
    </source>
</evidence>
<gene>
    <name evidence="8" type="primary">NCA2</name>
    <name evidence="8" type="ORF">AAF712_003106</name>
</gene>
<comment type="subcellular location">
    <subcellularLocation>
        <location evidence="1">Mitochondrion membrane</location>
        <topology evidence="1">Multi-pass membrane protein</topology>
    </subcellularLocation>
</comment>
<evidence type="ECO:0000256" key="4">
    <source>
        <dbReference type="ARBA" id="ARBA00023128"/>
    </source>
</evidence>
<feature type="region of interest" description="Disordered" evidence="6">
    <location>
        <begin position="23"/>
        <end position="51"/>
    </location>
</feature>
<evidence type="ECO:0000256" key="1">
    <source>
        <dbReference type="ARBA" id="ARBA00004225"/>
    </source>
</evidence>
<dbReference type="PANTHER" id="PTHR28234">
    <property type="entry name" value="NUCLEAR CONTROL OF ATPASE PROTEIN 2"/>
    <property type="match status" value="1"/>
</dbReference>
<reference evidence="8 9" key="1">
    <citation type="submission" date="2024-05" db="EMBL/GenBank/DDBJ databases">
        <title>A draft genome resource for the thread blight pathogen Marasmius tenuissimus strain MS-2.</title>
        <authorList>
            <person name="Yulfo-Soto G.E."/>
            <person name="Baruah I.K."/>
            <person name="Amoako-Attah I."/>
            <person name="Bukari Y."/>
            <person name="Meinhardt L.W."/>
            <person name="Bailey B.A."/>
            <person name="Cohen S.P."/>
        </authorList>
    </citation>
    <scope>NUCLEOTIDE SEQUENCE [LARGE SCALE GENOMIC DNA]</scope>
    <source>
        <strain evidence="8 9">MS-2</strain>
    </source>
</reference>
<sequence length="666" mass="75059">MALYGPFTVRSYVKGLHQHAKKPLSQISISPRPSAERVRTTSNDNSESTKQRLQSTLASLDQIDSNELIKSVEDAVQLLSSLSEQNLVEGLPSSKDSEQKALEQTVLNKAVVILYSQALDVLLSQSLGAEKEMEWWEEVERSPVNVGYYLVQTLPSRIVNLLRTILDGLRQHNLPVNISQFKPSSLQLLFPSRALRPSVLATSLFPHLHHSSQSMSSIQSFPLFYPSQRPPPGNLIQNLRHVISHFTQYIRHVIALPYHLTKQECQFKRRQLEAVRNERASALGELAQGRLRLRDALIQPTVDFESFRPVVAIIGQSMGDTTSPDTASTLSAIQSLDSNAFARYHEQHVARLQSKDLLRPSRLTLVWPKLLLGPPVLLYTASRLYQSKGSLMELAQESREVLKGFLVDWIVEPLKGVLDTVRSKDRSVIVSKEGVEADFDSLERMALSLAKDQLNYSSDQLRALSEQVRAGDLTPVMKLYEEDIRSPFKSALTGTLLRTLFIQIQKAKVDIDQALSGIDRLLKSQELTFAFVGVAPALSLLYLTLGYLRRLWVGGRGRGRYGGKHQRAHVLFAMRRIERLLIREQDRQVSSLTAGLLMLSVARLQSYAERYLPERSQLKEGFLEDVEDLEDPELGGNERRLVLERMWRSWGGVLGLGTIAGEFITR</sequence>
<keyword evidence="3 7" id="KW-1133">Transmembrane helix</keyword>
<keyword evidence="4" id="KW-0496">Mitochondrion</keyword>
<evidence type="ECO:0000256" key="3">
    <source>
        <dbReference type="ARBA" id="ARBA00022989"/>
    </source>
</evidence>
<accession>A0ABR3A7F1</accession>
<proteinExistence type="predicted"/>
<feature type="compositionally biased region" description="Polar residues" evidence="6">
    <location>
        <begin position="40"/>
        <end position="51"/>
    </location>
</feature>
<dbReference type="InterPro" id="IPR013946">
    <property type="entry name" value="NCA2-like"/>
</dbReference>
<comment type="caution">
    <text evidence="8">The sequence shown here is derived from an EMBL/GenBank/DDBJ whole genome shotgun (WGS) entry which is preliminary data.</text>
</comment>
<evidence type="ECO:0000256" key="7">
    <source>
        <dbReference type="SAM" id="Phobius"/>
    </source>
</evidence>
<evidence type="ECO:0000313" key="9">
    <source>
        <dbReference type="Proteomes" id="UP001437256"/>
    </source>
</evidence>
<keyword evidence="5 7" id="KW-0472">Membrane</keyword>
<keyword evidence="9" id="KW-1185">Reference proteome</keyword>
<dbReference type="Proteomes" id="UP001437256">
    <property type="component" value="Unassembled WGS sequence"/>
</dbReference>
<name>A0ABR3A7F1_9AGAR</name>
<organism evidence="8 9">
    <name type="scientific">Marasmius tenuissimus</name>
    <dbReference type="NCBI Taxonomy" id="585030"/>
    <lineage>
        <taxon>Eukaryota</taxon>
        <taxon>Fungi</taxon>
        <taxon>Dikarya</taxon>
        <taxon>Basidiomycota</taxon>
        <taxon>Agaricomycotina</taxon>
        <taxon>Agaricomycetes</taxon>
        <taxon>Agaricomycetidae</taxon>
        <taxon>Agaricales</taxon>
        <taxon>Marasmiineae</taxon>
        <taxon>Marasmiaceae</taxon>
        <taxon>Marasmius</taxon>
    </lineage>
</organism>
<evidence type="ECO:0000256" key="5">
    <source>
        <dbReference type="ARBA" id="ARBA00023136"/>
    </source>
</evidence>